<dbReference type="SUPFAM" id="SSF54211">
    <property type="entry name" value="Ribosomal protein S5 domain 2-like"/>
    <property type="match status" value="1"/>
</dbReference>
<dbReference type="AlphaFoldDB" id="A0A0Q0RIA5"/>
<accession>A0A0Q0RIA5</accession>
<dbReference type="NCBIfam" id="NF040848">
    <property type="entry name" value="mev_kinase"/>
    <property type="match status" value="1"/>
</dbReference>
<dbReference type="Pfam" id="PF22700">
    <property type="entry name" value="MVD-like_N"/>
    <property type="match status" value="1"/>
</dbReference>
<comment type="subunit">
    <text evidence="1">Homodimer.</text>
</comment>
<name>A0A0Q0RIA5_9ARCH</name>
<reference evidence="5 6" key="1">
    <citation type="submission" date="2015-09" db="EMBL/GenBank/DDBJ databases">
        <title>Heavy metals and arsenic resistance mechanisms in polyextremophilic archaea of the family Ferroplasmaceae.</title>
        <authorList>
            <person name="Bulaev A.G."/>
            <person name="Kanygina A.V."/>
        </authorList>
    </citation>
    <scope>NUCLEOTIDE SEQUENCE [LARGE SCALE GENOMIC DNA]</scope>
    <source>
        <strain evidence="5 6">BH2</strain>
    </source>
</reference>
<dbReference type="RefSeq" id="WP_055041007.1">
    <property type="nucleotide sequence ID" value="NZ_LKBH01000184.1"/>
</dbReference>
<dbReference type="InterPro" id="IPR048470">
    <property type="entry name" value="M3K_C"/>
</dbReference>
<dbReference type="Gene3D" id="3.30.70.890">
    <property type="entry name" value="GHMP kinase, C-terminal domain"/>
    <property type="match status" value="1"/>
</dbReference>
<evidence type="ECO:0000259" key="3">
    <source>
        <dbReference type="Pfam" id="PF21433"/>
    </source>
</evidence>
<gene>
    <name evidence="5" type="ORF">AOG55_07835</name>
</gene>
<dbReference type="SUPFAM" id="SSF55060">
    <property type="entry name" value="GHMP Kinase, C-terminal domain"/>
    <property type="match status" value="1"/>
</dbReference>
<dbReference type="InterPro" id="IPR048471">
    <property type="entry name" value="M3K"/>
</dbReference>
<dbReference type="GO" id="GO:0008299">
    <property type="term" value="P:isoprenoid biosynthetic process"/>
    <property type="evidence" value="ECO:0007669"/>
    <property type="project" value="UniProtKB-KW"/>
</dbReference>
<dbReference type="Pfam" id="PF21433">
    <property type="entry name" value="M3K_C"/>
    <property type="match status" value="1"/>
</dbReference>
<evidence type="ECO:0000259" key="4">
    <source>
        <dbReference type="Pfam" id="PF22700"/>
    </source>
</evidence>
<keyword evidence="6" id="KW-1185">Reference proteome</keyword>
<organism evidence="5 6">
    <name type="scientific">Acidiplasma cupricumulans</name>
    <dbReference type="NCBI Taxonomy" id="312540"/>
    <lineage>
        <taxon>Archaea</taxon>
        <taxon>Methanobacteriati</taxon>
        <taxon>Thermoplasmatota</taxon>
        <taxon>Thermoplasmata</taxon>
        <taxon>Thermoplasmatales</taxon>
        <taxon>Ferroplasmaceae</taxon>
        <taxon>Acidiplasma</taxon>
    </lineage>
</organism>
<evidence type="ECO:0000313" key="6">
    <source>
        <dbReference type="Proteomes" id="UP000050301"/>
    </source>
</evidence>
<dbReference type="Proteomes" id="UP000050301">
    <property type="component" value="Unassembled WGS sequence"/>
</dbReference>
<dbReference type="EMBL" id="LKBH01000184">
    <property type="protein sequence ID" value="KQB35109.1"/>
    <property type="molecule type" value="Genomic_DNA"/>
</dbReference>
<proteinExistence type="predicted"/>
<dbReference type="InterPro" id="IPR014721">
    <property type="entry name" value="Ribsml_uS5_D2-typ_fold_subgr"/>
</dbReference>
<dbReference type="FunCoup" id="A0A0Q0RIA5">
    <property type="interactions" value="67"/>
</dbReference>
<sequence length="324" mass="36389">MDTKYVEARAYPTIGIILLGGVSDEINRLPLHTTAGIAYTGLNNEIYVKTDLYISKNKKGIVNGKDIDVNSERSPFRVIDKYKHEILMRAGEDDDMNISFISENVNVLSGSSDAGAAAIGICIESIFEYNINIFTFENDLQKISESAGRSLYGGLTINHANGKESLTDHILDADAFDDYVIVGCHFSDNRQPSDVIHKNIIKHPEYPERVKNSEKKAKELEKLAQERNIKKIFELAENDTDDYHRLLNDVGVHIITGEMKNFIERVKELKNNFWNAYIVTGGTNVFVAVEKKNMNKVADEAKNFNAKPVFLKVAGPPEVISRNF</sequence>
<evidence type="ECO:0000256" key="2">
    <source>
        <dbReference type="ARBA" id="ARBA00023229"/>
    </source>
</evidence>
<protein>
    <submittedName>
        <fullName evidence="5">Diphosphomevalonate decarboxylase</fullName>
    </submittedName>
</protein>
<dbReference type="Gene3D" id="3.30.230.10">
    <property type="match status" value="1"/>
</dbReference>
<dbReference type="InterPro" id="IPR020568">
    <property type="entry name" value="Ribosomal_Su5_D2-typ_SF"/>
</dbReference>
<feature type="domain" description="Mevalonate-3-kinase C-terminal" evidence="3">
    <location>
        <begin position="191"/>
        <end position="295"/>
    </location>
</feature>
<feature type="domain" description="Diphosphomevalonate decarboxylase-like N-terminal" evidence="4">
    <location>
        <begin position="10"/>
        <end position="163"/>
    </location>
</feature>
<comment type="caution">
    <text evidence="5">The sequence shown here is derived from an EMBL/GenBank/DDBJ whole genome shotgun (WGS) entry which is preliminary data.</text>
</comment>
<evidence type="ECO:0000256" key="1">
    <source>
        <dbReference type="ARBA" id="ARBA00011738"/>
    </source>
</evidence>
<keyword evidence="2" id="KW-0414">Isoprene biosynthesis</keyword>
<dbReference type="InterPro" id="IPR036554">
    <property type="entry name" value="GHMP_kinase_C_sf"/>
</dbReference>
<dbReference type="InParanoid" id="A0A0Q0RIA5"/>
<dbReference type="InterPro" id="IPR053859">
    <property type="entry name" value="MVD-like_N"/>
</dbReference>
<evidence type="ECO:0000313" key="5">
    <source>
        <dbReference type="EMBL" id="KQB35109.1"/>
    </source>
</evidence>